<keyword evidence="2" id="KW-1003">Cell membrane</keyword>
<reference evidence="9 10" key="1">
    <citation type="submission" date="2019-12" db="EMBL/GenBank/DDBJ databases">
        <title>Spirosoma sp. HMF4905 genome sequencing and assembly.</title>
        <authorList>
            <person name="Kang H."/>
            <person name="Cha I."/>
            <person name="Kim H."/>
            <person name="Joh K."/>
        </authorList>
    </citation>
    <scope>NUCLEOTIDE SEQUENCE [LARGE SCALE GENOMIC DNA]</scope>
    <source>
        <strain evidence="9 10">HMF4905</strain>
    </source>
</reference>
<dbReference type="GO" id="GO:0022857">
    <property type="term" value="F:transmembrane transporter activity"/>
    <property type="evidence" value="ECO:0007669"/>
    <property type="project" value="TreeGrafter"/>
</dbReference>
<evidence type="ECO:0000259" key="7">
    <source>
        <dbReference type="Pfam" id="PF02687"/>
    </source>
</evidence>
<feature type="domain" description="MacB-like periplasmic core" evidence="8">
    <location>
        <begin position="543"/>
        <end position="734"/>
    </location>
</feature>
<feature type="transmembrane region" description="Helical" evidence="6">
    <location>
        <begin position="777"/>
        <end position="801"/>
    </location>
</feature>
<feature type="domain" description="MacB-like periplasmic core" evidence="8">
    <location>
        <begin position="127"/>
        <end position="347"/>
    </location>
</feature>
<feature type="domain" description="ABC3 transporter permease C-terminal" evidence="7">
    <location>
        <begin position="780"/>
        <end position="893"/>
    </location>
</feature>
<comment type="caution">
    <text evidence="9">The sequence shown here is derived from an EMBL/GenBank/DDBJ whole genome shotgun (WGS) entry which is preliminary data.</text>
</comment>
<keyword evidence="4 6" id="KW-1133">Transmembrane helix</keyword>
<keyword evidence="5 6" id="KW-0472">Membrane</keyword>
<sequence>MNKPSPNPQGPPRWADRLLSWLTPTELLEELQGDLQEQFAQRLDQVGPRRARWWYGLEALKVIRPYYLRRRLARLAHWQRGFFPKRPATTRPLITPEYSSSPLINPDMIRNYFKIAWRNLWKNKGYSSITILGLAAGMAVAMLISLWIWDELTYDHYHKNHDRLAQVMTTLVRNGGELTTNRFVASPLGNELRANYGSDFENVSMASMIQSRELAAGDKKITAKGMWVEANFPSMLTLNMLKGNINGLEDPSSILLSASVATSLFGDADPLNKVLRIDNQANYTVAGVYEDLPHNTTLNEAKLFIPWGKYVSMVDWVKESMKHWDNKSFQCYVQLNDHVDITKETAKIKLTSMAHLNAASDGQEELVLQPMNNWRLYSEFKNGKVAGGRIQFVNLFAIIGIFVLLLACINFMNLSTARSEKRSKEVGVRKAVGSLKNQLVSQFLSEAMLIAGIAFLFALLFAQLVLPLFNTLSDKQMTLPLGHVFFWIVCVGFTIGTGLLAGSYPAFYLSRFDPLTVLKGTYRVGRFASLPRKVLVVVQFSVSITLVIGTIIVYKQIQFAKNRPVGYNRESLLAVYMTTPDLFGHYDAMRSDLLATNVVENMAESSSPVTSVWSSQIGYSWEGKDPATQPSFGTVSVTQDYGKTIHWQLKEGRDFSKDFNDSNSIILNEAAVKLTGLKNIVGKTIRKDDKNLIVVGVVNDMVMESPYAPVTPTIFLVNPGWVNVIYVSMKAGIPLPDALGKLAKVFEKYNPAAPFDYTFIDEEYAQKFSDEQRIGNLAAFFAALAVFIACLGLLGLASFVAEQRKKEIGLRKVLGASVFSVWNLLSKEFMFLVVFSFLFSVPLSYYFMNNWLQNYEYRTTLSWWVFAGAGIGALMITLATVSFQSIKAAIANPVKSLRTE</sequence>
<name>A0A7K1SIU4_9BACT</name>
<evidence type="ECO:0000256" key="1">
    <source>
        <dbReference type="ARBA" id="ARBA00004651"/>
    </source>
</evidence>
<organism evidence="9 10">
    <name type="scientific">Spirosoma arboris</name>
    <dbReference type="NCBI Taxonomy" id="2682092"/>
    <lineage>
        <taxon>Bacteria</taxon>
        <taxon>Pseudomonadati</taxon>
        <taxon>Bacteroidota</taxon>
        <taxon>Cytophagia</taxon>
        <taxon>Cytophagales</taxon>
        <taxon>Cytophagaceae</taxon>
        <taxon>Spirosoma</taxon>
    </lineage>
</organism>
<feature type="transmembrane region" description="Helical" evidence="6">
    <location>
        <begin position="392"/>
        <end position="414"/>
    </location>
</feature>
<evidence type="ECO:0000256" key="6">
    <source>
        <dbReference type="SAM" id="Phobius"/>
    </source>
</evidence>
<feature type="domain" description="ABC3 transporter permease C-terminal" evidence="7">
    <location>
        <begin position="398"/>
        <end position="513"/>
    </location>
</feature>
<evidence type="ECO:0000256" key="3">
    <source>
        <dbReference type="ARBA" id="ARBA00022692"/>
    </source>
</evidence>
<gene>
    <name evidence="9" type="ORF">GO755_27130</name>
</gene>
<proteinExistence type="predicted"/>
<dbReference type="InterPro" id="IPR047699">
    <property type="entry name" value="Permease_put_prefix"/>
</dbReference>
<evidence type="ECO:0000256" key="5">
    <source>
        <dbReference type="ARBA" id="ARBA00023136"/>
    </source>
</evidence>
<dbReference type="AlphaFoldDB" id="A0A7K1SIU4"/>
<dbReference type="InterPro" id="IPR003838">
    <property type="entry name" value="ABC3_permease_C"/>
</dbReference>
<evidence type="ECO:0000259" key="8">
    <source>
        <dbReference type="Pfam" id="PF12704"/>
    </source>
</evidence>
<keyword evidence="3 6" id="KW-0812">Transmembrane</keyword>
<dbReference type="Pfam" id="PF12704">
    <property type="entry name" value="MacB_PCD"/>
    <property type="match status" value="2"/>
</dbReference>
<evidence type="ECO:0000256" key="2">
    <source>
        <dbReference type="ARBA" id="ARBA00022475"/>
    </source>
</evidence>
<dbReference type="Pfam" id="PF02687">
    <property type="entry name" value="FtsX"/>
    <property type="match status" value="2"/>
</dbReference>
<feature type="transmembrane region" description="Helical" evidence="6">
    <location>
        <begin position="126"/>
        <end position="149"/>
    </location>
</feature>
<dbReference type="EMBL" id="WPIN01000012">
    <property type="protein sequence ID" value="MVM33741.1"/>
    <property type="molecule type" value="Genomic_DNA"/>
</dbReference>
<evidence type="ECO:0000313" key="10">
    <source>
        <dbReference type="Proteomes" id="UP000436006"/>
    </source>
</evidence>
<dbReference type="PANTHER" id="PTHR30572:SF18">
    <property type="entry name" value="ABC-TYPE MACROLIDE FAMILY EXPORT SYSTEM PERMEASE COMPONENT 2"/>
    <property type="match status" value="1"/>
</dbReference>
<feature type="transmembrane region" description="Helical" evidence="6">
    <location>
        <begin position="484"/>
        <end position="509"/>
    </location>
</feature>
<keyword evidence="10" id="KW-1185">Reference proteome</keyword>
<dbReference type="Proteomes" id="UP000436006">
    <property type="component" value="Unassembled WGS sequence"/>
</dbReference>
<feature type="transmembrane region" description="Helical" evidence="6">
    <location>
        <begin position="813"/>
        <end position="841"/>
    </location>
</feature>
<feature type="transmembrane region" description="Helical" evidence="6">
    <location>
        <begin position="530"/>
        <end position="554"/>
    </location>
</feature>
<feature type="transmembrane region" description="Helical" evidence="6">
    <location>
        <begin position="443"/>
        <end position="464"/>
    </location>
</feature>
<dbReference type="NCBIfam" id="NF038404">
    <property type="entry name" value="perm_prefix_2"/>
    <property type="match status" value="1"/>
</dbReference>
<dbReference type="GO" id="GO:0005886">
    <property type="term" value="C:plasma membrane"/>
    <property type="evidence" value="ECO:0007669"/>
    <property type="project" value="UniProtKB-SubCell"/>
</dbReference>
<dbReference type="RefSeq" id="WP_157588452.1">
    <property type="nucleotide sequence ID" value="NZ_WPIN01000012.1"/>
</dbReference>
<dbReference type="InterPro" id="IPR050250">
    <property type="entry name" value="Macrolide_Exporter_MacB"/>
</dbReference>
<feature type="transmembrane region" description="Helical" evidence="6">
    <location>
        <begin position="861"/>
        <end position="883"/>
    </location>
</feature>
<dbReference type="InterPro" id="IPR025857">
    <property type="entry name" value="MacB_PCD"/>
</dbReference>
<protein>
    <submittedName>
        <fullName evidence="9">FtsX-like permease family protein</fullName>
    </submittedName>
</protein>
<evidence type="ECO:0000313" key="9">
    <source>
        <dbReference type="EMBL" id="MVM33741.1"/>
    </source>
</evidence>
<comment type="subcellular location">
    <subcellularLocation>
        <location evidence="1">Cell membrane</location>
        <topology evidence="1">Multi-pass membrane protein</topology>
    </subcellularLocation>
</comment>
<dbReference type="PANTHER" id="PTHR30572">
    <property type="entry name" value="MEMBRANE COMPONENT OF TRANSPORTER-RELATED"/>
    <property type="match status" value="1"/>
</dbReference>
<evidence type="ECO:0000256" key="4">
    <source>
        <dbReference type="ARBA" id="ARBA00022989"/>
    </source>
</evidence>
<accession>A0A7K1SIU4</accession>